<proteinExistence type="predicted"/>
<dbReference type="PANTHER" id="PTHR31589">
    <property type="entry name" value="PROTEIN, PUTATIVE (DUF239)-RELATED-RELATED"/>
    <property type="match status" value="1"/>
</dbReference>
<protein>
    <recommendedName>
        <fullName evidence="1">Neprosin PEP catalytic domain-containing protein</fullName>
    </recommendedName>
</protein>
<keyword evidence="3" id="KW-1185">Reference proteome</keyword>
<name>A0A371EN85_MUCPR</name>
<feature type="domain" description="Neprosin PEP catalytic" evidence="1">
    <location>
        <begin position="1"/>
        <end position="126"/>
    </location>
</feature>
<comment type="caution">
    <text evidence="2">The sequence shown here is derived from an EMBL/GenBank/DDBJ whole genome shotgun (WGS) entry which is preliminary data.</text>
</comment>
<gene>
    <name evidence="2" type="ORF">CR513_53604</name>
</gene>
<dbReference type="AlphaFoldDB" id="A0A371EN85"/>
<organism evidence="2 3">
    <name type="scientific">Mucuna pruriens</name>
    <name type="common">Velvet bean</name>
    <name type="synonym">Dolichos pruriens</name>
    <dbReference type="NCBI Taxonomy" id="157652"/>
    <lineage>
        <taxon>Eukaryota</taxon>
        <taxon>Viridiplantae</taxon>
        <taxon>Streptophyta</taxon>
        <taxon>Embryophyta</taxon>
        <taxon>Tracheophyta</taxon>
        <taxon>Spermatophyta</taxon>
        <taxon>Magnoliopsida</taxon>
        <taxon>eudicotyledons</taxon>
        <taxon>Gunneridae</taxon>
        <taxon>Pentapetalae</taxon>
        <taxon>rosids</taxon>
        <taxon>fabids</taxon>
        <taxon>Fabales</taxon>
        <taxon>Fabaceae</taxon>
        <taxon>Papilionoideae</taxon>
        <taxon>50 kb inversion clade</taxon>
        <taxon>NPAAA clade</taxon>
        <taxon>indigoferoid/millettioid clade</taxon>
        <taxon>Phaseoleae</taxon>
        <taxon>Mucuna</taxon>
    </lineage>
</organism>
<dbReference type="OrthoDB" id="1427595at2759"/>
<dbReference type="PROSITE" id="PS52045">
    <property type="entry name" value="NEPROSIN_PEP_CD"/>
    <property type="match status" value="1"/>
</dbReference>
<accession>A0A371EN85</accession>
<dbReference type="PANTHER" id="PTHR31589:SF223">
    <property type="entry name" value="PROTEIN, PUTATIVE (DUF239)-RELATED"/>
    <property type="match status" value="1"/>
</dbReference>
<dbReference type="Proteomes" id="UP000257109">
    <property type="component" value="Unassembled WGS sequence"/>
</dbReference>
<dbReference type="Pfam" id="PF03080">
    <property type="entry name" value="Neprosin"/>
    <property type="match status" value="1"/>
</dbReference>
<evidence type="ECO:0000259" key="1">
    <source>
        <dbReference type="PROSITE" id="PS52045"/>
    </source>
</evidence>
<feature type="non-terminal residue" evidence="2">
    <location>
        <position position="1"/>
    </location>
</feature>
<dbReference type="STRING" id="157652.A0A371EN85"/>
<dbReference type="InterPro" id="IPR053168">
    <property type="entry name" value="Glutamic_endopeptidase"/>
</dbReference>
<evidence type="ECO:0000313" key="3">
    <source>
        <dbReference type="Proteomes" id="UP000257109"/>
    </source>
</evidence>
<sequence>MHDSTTKNWWVKVKDTNVGYYPATLFSDMASSANKGGWAGLTFTTDGRPSPPMGSGLYPDQIDPSRVCCMRQITYKADPNGPYLGPGDNIGESYSDCPRYYNMKFVGYDNNLGYFLLFGGPGGNCDN</sequence>
<dbReference type="EMBL" id="QJKJ01012959">
    <property type="protein sequence ID" value="RDX67512.1"/>
    <property type="molecule type" value="Genomic_DNA"/>
</dbReference>
<dbReference type="InterPro" id="IPR004314">
    <property type="entry name" value="Neprosin"/>
</dbReference>
<reference evidence="2" key="1">
    <citation type="submission" date="2018-05" db="EMBL/GenBank/DDBJ databases">
        <title>Draft genome of Mucuna pruriens seed.</title>
        <authorList>
            <person name="Nnadi N.E."/>
            <person name="Vos R."/>
            <person name="Hasami M.H."/>
            <person name="Devisetty U.K."/>
            <person name="Aguiy J.C."/>
        </authorList>
    </citation>
    <scope>NUCLEOTIDE SEQUENCE [LARGE SCALE GENOMIC DNA]</scope>
    <source>
        <strain evidence="2">JCA_2017</strain>
    </source>
</reference>
<evidence type="ECO:0000313" key="2">
    <source>
        <dbReference type="EMBL" id="RDX67512.1"/>
    </source>
</evidence>